<keyword evidence="3" id="KW-0963">Cytoplasm</keyword>
<evidence type="ECO:0000313" key="8">
    <source>
        <dbReference type="Proteomes" id="UP001605036"/>
    </source>
</evidence>
<gene>
    <name evidence="7" type="ORF">R1flu_018330</name>
</gene>
<dbReference type="GO" id="GO:0005737">
    <property type="term" value="C:cytoplasm"/>
    <property type="evidence" value="ECO:0007669"/>
    <property type="project" value="UniProtKB-SubCell"/>
</dbReference>
<dbReference type="Proteomes" id="UP001605036">
    <property type="component" value="Unassembled WGS sequence"/>
</dbReference>
<protein>
    <recommendedName>
        <fullName evidence="6">CSN8/PSMD8/EIF3K domain-containing protein</fullName>
    </recommendedName>
</protein>
<comment type="subcellular location">
    <subcellularLocation>
        <location evidence="2">Cytoplasm</location>
    </subcellularLocation>
    <subcellularLocation>
        <location evidence="1">Nucleus</location>
    </subcellularLocation>
</comment>
<comment type="caution">
    <text evidence="7">The sequence shown here is derived from an EMBL/GenBank/DDBJ whole genome shotgun (WGS) entry which is preliminary data.</text>
</comment>
<dbReference type="EMBL" id="JBHFFA010000001">
    <property type="protein sequence ID" value="KAL2650202.1"/>
    <property type="molecule type" value="Genomic_DNA"/>
</dbReference>
<dbReference type="PANTHER" id="PTHR13339">
    <property type="entry name" value="COP9 SIGNALOSOME COMPLEX SUBUNIT 8"/>
    <property type="match status" value="1"/>
</dbReference>
<dbReference type="Gene3D" id="1.25.40.990">
    <property type="match status" value="1"/>
</dbReference>
<name>A0ABD1ZFQ4_9MARC</name>
<reference evidence="7 8" key="1">
    <citation type="submission" date="2024-09" db="EMBL/GenBank/DDBJ databases">
        <title>Chromosome-scale assembly of Riccia fluitans.</title>
        <authorList>
            <person name="Paukszto L."/>
            <person name="Sawicki J."/>
            <person name="Karawczyk K."/>
            <person name="Piernik-Szablinska J."/>
            <person name="Szczecinska M."/>
            <person name="Mazdziarz M."/>
        </authorList>
    </citation>
    <scope>NUCLEOTIDE SEQUENCE [LARGE SCALE GENOMIC DNA]</scope>
    <source>
        <strain evidence="7">Rf_01</strain>
        <tissue evidence="7">Aerial parts of the thallus</tissue>
    </source>
</reference>
<proteinExistence type="predicted"/>
<dbReference type="PANTHER" id="PTHR13339:SF0">
    <property type="entry name" value="COP9 SIGNALOSOME COMPLEX SUBUNIT 8"/>
    <property type="match status" value="1"/>
</dbReference>
<keyword evidence="5" id="KW-0539">Nucleus</keyword>
<keyword evidence="8" id="KW-1185">Reference proteome</keyword>
<evidence type="ECO:0000256" key="1">
    <source>
        <dbReference type="ARBA" id="ARBA00004123"/>
    </source>
</evidence>
<evidence type="ECO:0000256" key="3">
    <source>
        <dbReference type="ARBA" id="ARBA00022490"/>
    </source>
</evidence>
<dbReference type="AlphaFoldDB" id="A0ABD1ZFQ4"/>
<evidence type="ECO:0000256" key="5">
    <source>
        <dbReference type="ARBA" id="ARBA00023242"/>
    </source>
</evidence>
<dbReference type="Pfam" id="PF10075">
    <property type="entry name" value="CSN8_PSD8_EIF3K"/>
    <property type="match status" value="1"/>
</dbReference>
<accession>A0ABD1ZFQ4</accession>
<evidence type="ECO:0000313" key="7">
    <source>
        <dbReference type="EMBL" id="KAL2650202.1"/>
    </source>
</evidence>
<dbReference type="GO" id="GO:0008180">
    <property type="term" value="C:COP9 signalosome"/>
    <property type="evidence" value="ECO:0007669"/>
    <property type="project" value="UniProtKB-KW"/>
</dbReference>
<evidence type="ECO:0000256" key="2">
    <source>
        <dbReference type="ARBA" id="ARBA00004496"/>
    </source>
</evidence>
<evidence type="ECO:0000256" key="4">
    <source>
        <dbReference type="ARBA" id="ARBA00022790"/>
    </source>
</evidence>
<dbReference type="InterPro" id="IPR033205">
    <property type="entry name" value="COP9_CSN8"/>
</dbReference>
<feature type="domain" description="CSN8/PSMD8/EIF3K" evidence="6">
    <location>
        <begin position="53"/>
        <end position="183"/>
    </location>
</feature>
<sequence>MAVAVNGSVGSSTAAGLSSVFEAIKLQRFTELADLLDNLELETAASGSGIPPEWPYAIHLLAHVVADDLNSARFVWKRMPAPVKQNNPELAAAWKIVKCLWNHEHAAVHEALRSYSWSPEVQQVVSAIAEDYSRKVLKLLYTAYSTISVSDAAGFLGMTEQEVINYTMQHGWTLDPVAKMLTVCPIVTTVEQKTDASQLQSLTEYVFHLEH</sequence>
<evidence type="ECO:0000259" key="6">
    <source>
        <dbReference type="Pfam" id="PF10075"/>
    </source>
</evidence>
<dbReference type="InterPro" id="IPR033464">
    <property type="entry name" value="CSN8_PSD8_EIF3K"/>
</dbReference>
<organism evidence="7 8">
    <name type="scientific">Riccia fluitans</name>
    <dbReference type="NCBI Taxonomy" id="41844"/>
    <lineage>
        <taxon>Eukaryota</taxon>
        <taxon>Viridiplantae</taxon>
        <taxon>Streptophyta</taxon>
        <taxon>Embryophyta</taxon>
        <taxon>Marchantiophyta</taxon>
        <taxon>Marchantiopsida</taxon>
        <taxon>Marchantiidae</taxon>
        <taxon>Marchantiales</taxon>
        <taxon>Ricciaceae</taxon>
        <taxon>Riccia</taxon>
    </lineage>
</organism>
<keyword evidence="4" id="KW-0736">Signalosome</keyword>